<comment type="caution">
    <text evidence="6">The sequence shown here is derived from an EMBL/GenBank/DDBJ whole genome shotgun (WGS) entry which is preliminary data.</text>
</comment>
<feature type="active site" description="Proton acceptor" evidence="4">
    <location>
        <position position="155"/>
    </location>
</feature>
<keyword evidence="1 4" id="KW-0378">Hydrolase</keyword>
<dbReference type="Proteomes" id="UP000824249">
    <property type="component" value="Unassembled WGS sequence"/>
</dbReference>
<reference evidence="6" key="1">
    <citation type="journal article" date="2021" name="PeerJ">
        <title>Extensive microbial diversity within the chicken gut microbiome revealed by metagenomics and culture.</title>
        <authorList>
            <person name="Gilroy R."/>
            <person name="Ravi A."/>
            <person name="Getino M."/>
            <person name="Pursley I."/>
            <person name="Horton D.L."/>
            <person name="Alikhan N.F."/>
            <person name="Baker D."/>
            <person name="Gharbi K."/>
            <person name="Hall N."/>
            <person name="Watson M."/>
            <person name="Adriaenssens E.M."/>
            <person name="Foster-Nyarko E."/>
            <person name="Jarju S."/>
            <person name="Secka A."/>
            <person name="Antonio M."/>
            <person name="Oren A."/>
            <person name="Chaudhuri R.R."/>
            <person name="La Ragione R."/>
            <person name="Hildebrand F."/>
            <person name="Pallen M.J."/>
        </authorList>
    </citation>
    <scope>NUCLEOTIDE SEQUENCE</scope>
    <source>
        <strain evidence="6">26628</strain>
    </source>
</reference>
<dbReference type="GO" id="GO:0016787">
    <property type="term" value="F:hydrolase activity"/>
    <property type="evidence" value="ECO:0007669"/>
    <property type="project" value="UniProtKB-UniRule"/>
</dbReference>
<organism evidence="6 7">
    <name type="scientific">Candidatus Borkfalkia faecigallinarum</name>
    <dbReference type="NCBI Taxonomy" id="2838509"/>
    <lineage>
        <taxon>Bacteria</taxon>
        <taxon>Bacillati</taxon>
        <taxon>Bacillota</taxon>
        <taxon>Clostridia</taxon>
        <taxon>Christensenellales</taxon>
        <taxon>Christensenellaceae</taxon>
        <taxon>Candidatus Borkfalkia</taxon>
    </lineage>
</organism>
<sequence>MKWFRGRQKKLGAALGSGGAKGMAHLGVIQALAERGVAFDAVAGTSAGALVGALYARGYTPRDIGELLARLDYKNMALSVLLSKSLDPVRALLDDVLGQSEFPDLRLPFAAVATDAENGEEAVLSAGNVARAVLASCAMPPYFRPVAADGRRLVDGAFVNAVPGDVARALGADFVIGVALSPAERYRETTFAAADGTLVRAEQAGFAACDILLEPDLSAYSATSVLSGAQMFDIGYACAEARADEIVRALRERRIPLRS</sequence>
<evidence type="ECO:0000313" key="6">
    <source>
        <dbReference type="EMBL" id="HIX47179.1"/>
    </source>
</evidence>
<comment type="caution">
    <text evidence="4">Lacks conserved residue(s) required for the propagation of feature annotation.</text>
</comment>
<protein>
    <submittedName>
        <fullName evidence="6">Patatin-like phospholipase family protein</fullName>
    </submittedName>
</protein>
<evidence type="ECO:0000256" key="2">
    <source>
        <dbReference type="ARBA" id="ARBA00022963"/>
    </source>
</evidence>
<evidence type="ECO:0000259" key="5">
    <source>
        <dbReference type="PROSITE" id="PS51635"/>
    </source>
</evidence>
<evidence type="ECO:0000256" key="3">
    <source>
        <dbReference type="ARBA" id="ARBA00023098"/>
    </source>
</evidence>
<proteinExistence type="predicted"/>
<evidence type="ECO:0000256" key="1">
    <source>
        <dbReference type="ARBA" id="ARBA00022801"/>
    </source>
</evidence>
<dbReference type="Gene3D" id="3.40.1090.10">
    <property type="entry name" value="Cytosolic phospholipase A2 catalytic domain"/>
    <property type="match status" value="2"/>
</dbReference>
<feature type="short sequence motif" description="GXSXG" evidence="4">
    <location>
        <begin position="44"/>
        <end position="48"/>
    </location>
</feature>
<gene>
    <name evidence="6" type="ORF">H9737_05785</name>
</gene>
<dbReference type="CDD" id="cd07205">
    <property type="entry name" value="Pat_PNPLA6_PNPLA7_NTE1_like"/>
    <property type="match status" value="1"/>
</dbReference>
<name>A0A9D1VUQ1_9FIRM</name>
<dbReference type="PANTHER" id="PTHR14226">
    <property type="entry name" value="NEUROPATHY TARGET ESTERASE/SWISS CHEESE D.MELANOGASTER"/>
    <property type="match status" value="1"/>
</dbReference>
<dbReference type="InterPro" id="IPR002641">
    <property type="entry name" value="PNPLA_dom"/>
</dbReference>
<feature type="domain" description="PNPLA" evidence="5">
    <location>
        <begin position="13"/>
        <end position="168"/>
    </location>
</feature>
<feature type="short sequence motif" description="DGA/G" evidence="4">
    <location>
        <begin position="155"/>
        <end position="157"/>
    </location>
</feature>
<accession>A0A9D1VUQ1</accession>
<dbReference type="Pfam" id="PF01734">
    <property type="entry name" value="Patatin"/>
    <property type="match status" value="1"/>
</dbReference>
<dbReference type="SUPFAM" id="SSF52151">
    <property type="entry name" value="FabD/lysophospholipase-like"/>
    <property type="match status" value="1"/>
</dbReference>
<evidence type="ECO:0000256" key="4">
    <source>
        <dbReference type="PROSITE-ProRule" id="PRU01161"/>
    </source>
</evidence>
<dbReference type="PANTHER" id="PTHR14226:SF76">
    <property type="entry name" value="NTE FAMILY PROTEIN RSSA"/>
    <property type="match status" value="1"/>
</dbReference>
<feature type="active site" description="Nucleophile" evidence="4">
    <location>
        <position position="46"/>
    </location>
</feature>
<reference evidence="6" key="2">
    <citation type="submission" date="2021-04" db="EMBL/GenBank/DDBJ databases">
        <authorList>
            <person name="Gilroy R."/>
        </authorList>
    </citation>
    <scope>NUCLEOTIDE SEQUENCE</scope>
    <source>
        <strain evidence="6">26628</strain>
    </source>
</reference>
<dbReference type="InterPro" id="IPR050301">
    <property type="entry name" value="NTE"/>
</dbReference>
<evidence type="ECO:0000313" key="7">
    <source>
        <dbReference type="Proteomes" id="UP000824249"/>
    </source>
</evidence>
<keyword evidence="2 4" id="KW-0442">Lipid degradation</keyword>
<keyword evidence="3 4" id="KW-0443">Lipid metabolism</keyword>
<dbReference type="PROSITE" id="PS51635">
    <property type="entry name" value="PNPLA"/>
    <property type="match status" value="1"/>
</dbReference>
<dbReference type="AlphaFoldDB" id="A0A9D1VUQ1"/>
<dbReference type="EMBL" id="DXFD01000085">
    <property type="protein sequence ID" value="HIX47179.1"/>
    <property type="molecule type" value="Genomic_DNA"/>
</dbReference>
<dbReference type="GO" id="GO:0016042">
    <property type="term" value="P:lipid catabolic process"/>
    <property type="evidence" value="ECO:0007669"/>
    <property type="project" value="UniProtKB-UniRule"/>
</dbReference>
<dbReference type="InterPro" id="IPR016035">
    <property type="entry name" value="Acyl_Trfase/lysoPLipase"/>
</dbReference>